<dbReference type="OrthoDB" id="7539170at2759"/>
<keyword evidence="9 10" id="KW-0807">Transducer</keyword>
<keyword evidence="7 10" id="KW-0472">Membrane</keyword>
<keyword evidence="4 10" id="KW-0812">Transmembrane</keyword>
<dbReference type="GO" id="GO:0004984">
    <property type="term" value="F:olfactory receptor activity"/>
    <property type="evidence" value="ECO:0007669"/>
    <property type="project" value="InterPro"/>
</dbReference>
<evidence type="ECO:0000256" key="6">
    <source>
        <dbReference type="ARBA" id="ARBA00022989"/>
    </source>
</evidence>
<sequence length="398" mass="45306">MSLEAPSKNTRVNQDVEHAIEIIRWLLKPLGLWPSNRQTPIEKMTSIFLMSVCTFLLGFLIIPGSLFAFVKIKNPAVRVRLTGPLSFCVMGILKYYFLFIERRNIATSIRHMIADWQKAVAVRDHRIMLTYAQFGRYGSTICAGFMYSGGLFYALILPYVSVGGKNEKNITIRPLAYPSHYLLFDPQESPAYEIVFTTHCFCAFVMHSITSATCSLAVVFVMHACGQLEILIMWLKDLVDEGAGKRFPKVIDQHVRTLDFIIRTEKILREICLVEICGCTLNICFIGYYLMMEWGEADAIGITTYTILLISFVFNIFLFCYVGELLTEECKKVGETTYMLEWYRLSEKKTVELTLIISTAQHPITITAGRMIALSLNSFCTVIRTSVAYLNLLRALID</sequence>
<comment type="subcellular location">
    <subcellularLocation>
        <location evidence="1 10">Cell membrane</location>
        <topology evidence="1 10">Multi-pass membrane protein</topology>
    </subcellularLocation>
</comment>
<evidence type="ECO:0000256" key="8">
    <source>
        <dbReference type="ARBA" id="ARBA00023170"/>
    </source>
</evidence>
<organism evidence="11 12">
    <name type="scientific">Fopius arisanus</name>
    <dbReference type="NCBI Taxonomy" id="64838"/>
    <lineage>
        <taxon>Eukaryota</taxon>
        <taxon>Metazoa</taxon>
        <taxon>Ecdysozoa</taxon>
        <taxon>Arthropoda</taxon>
        <taxon>Hexapoda</taxon>
        <taxon>Insecta</taxon>
        <taxon>Pterygota</taxon>
        <taxon>Neoptera</taxon>
        <taxon>Endopterygota</taxon>
        <taxon>Hymenoptera</taxon>
        <taxon>Apocrita</taxon>
        <taxon>Ichneumonoidea</taxon>
        <taxon>Braconidae</taxon>
        <taxon>Opiinae</taxon>
        <taxon>Fopius</taxon>
    </lineage>
</organism>
<dbReference type="GO" id="GO:0005886">
    <property type="term" value="C:plasma membrane"/>
    <property type="evidence" value="ECO:0007669"/>
    <property type="project" value="UniProtKB-SubCell"/>
</dbReference>
<keyword evidence="11" id="KW-1185">Reference proteome</keyword>
<name>A0A9R1U5W1_9HYME</name>
<feature type="transmembrane region" description="Helical" evidence="10">
    <location>
        <begin position="134"/>
        <end position="156"/>
    </location>
</feature>
<keyword evidence="5 10" id="KW-0552">Olfaction</keyword>
<accession>A0A9R1U5W1</accession>
<evidence type="ECO:0000256" key="10">
    <source>
        <dbReference type="RuleBase" id="RU351113"/>
    </source>
</evidence>
<keyword evidence="3 10" id="KW-0716">Sensory transduction</keyword>
<evidence type="ECO:0000256" key="7">
    <source>
        <dbReference type="ARBA" id="ARBA00023136"/>
    </source>
</evidence>
<evidence type="ECO:0000256" key="1">
    <source>
        <dbReference type="ARBA" id="ARBA00004651"/>
    </source>
</evidence>
<comment type="caution">
    <text evidence="10">Lacks conserved residue(s) required for the propagation of feature annotation.</text>
</comment>
<dbReference type="PANTHER" id="PTHR21137">
    <property type="entry name" value="ODORANT RECEPTOR"/>
    <property type="match status" value="1"/>
</dbReference>
<evidence type="ECO:0000313" key="12">
    <source>
        <dbReference type="RefSeq" id="XP_011308558.1"/>
    </source>
</evidence>
<dbReference type="RefSeq" id="XP_011308558.1">
    <property type="nucleotide sequence ID" value="XM_011310256.1"/>
</dbReference>
<feature type="transmembrane region" description="Helical" evidence="10">
    <location>
        <begin position="302"/>
        <end position="322"/>
    </location>
</feature>
<feature type="transmembrane region" description="Helical" evidence="10">
    <location>
        <begin position="81"/>
        <end position="100"/>
    </location>
</feature>
<feature type="transmembrane region" description="Helical" evidence="10">
    <location>
        <begin position="271"/>
        <end position="290"/>
    </location>
</feature>
<dbReference type="Pfam" id="PF02949">
    <property type="entry name" value="7tm_6"/>
    <property type="match status" value="1"/>
</dbReference>
<gene>
    <name evidence="12" type="primary">LOC105269759</name>
</gene>
<dbReference type="AlphaFoldDB" id="A0A9R1U5W1"/>
<evidence type="ECO:0000256" key="4">
    <source>
        <dbReference type="ARBA" id="ARBA00022692"/>
    </source>
</evidence>
<keyword evidence="2" id="KW-1003">Cell membrane</keyword>
<evidence type="ECO:0000256" key="3">
    <source>
        <dbReference type="ARBA" id="ARBA00022606"/>
    </source>
</evidence>
<keyword evidence="8 10" id="KW-0675">Receptor</keyword>
<feature type="transmembrane region" description="Helical" evidence="10">
    <location>
        <begin position="47"/>
        <end position="69"/>
    </location>
</feature>
<keyword evidence="6 10" id="KW-1133">Transmembrane helix</keyword>
<dbReference type="PANTHER" id="PTHR21137:SF35">
    <property type="entry name" value="ODORANT RECEPTOR 19A-RELATED"/>
    <property type="match status" value="1"/>
</dbReference>
<feature type="transmembrane region" description="Helical" evidence="10">
    <location>
        <begin position="194"/>
        <end position="221"/>
    </location>
</feature>
<dbReference type="InterPro" id="IPR004117">
    <property type="entry name" value="7tm6_olfct_rcpt"/>
</dbReference>
<evidence type="ECO:0000256" key="5">
    <source>
        <dbReference type="ARBA" id="ARBA00022725"/>
    </source>
</evidence>
<evidence type="ECO:0000256" key="2">
    <source>
        <dbReference type="ARBA" id="ARBA00022475"/>
    </source>
</evidence>
<proteinExistence type="inferred from homology"/>
<dbReference type="KEGG" id="fas:105269759"/>
<evidence type="ECO:0000256" key="9">
    <source>
        <dbReference type="ARBA" id="ARBA00023224"/>
    </source>
</evidence>
<dbReference type="GO" id="GO:0005549">
    <property type="term" value="F:odorant binding"/>
    <property type="evidence" value="ECO:0007669"/>
    <property type="project" value="InterPro"/>
</dbReference>
<dbReference type="GeneID" id="105269759"/>
<protein>
    <recommendedName>
        <fullName evidence="10">Odorant receptor</fullName>
    </recommendedName>
</protein>
<dbReference type="GO" id="GO:0007165">
    <property type="term" value="P:signal transduction"/>
    <property type="evidence" value="ECO:0007669"/>
    <property type="project" value="UniProtKB-KW"/>
</dbReference>
<dbReference type="Proteomes" id="UP000694866">
    <property type="component" value="Unplaced"/>
</dbReference>
<reference evidence="12" key="1">
    <citation type="submission" date="2025-08" db="UniProtKB">
        <authorList>
            <consortium name="RefSeq"/>
        </authorList>
    </citation>
    <scope>IDENTIFICATION</scope>
    <source>
        <strain evidence="12">USDA-PBARC FA_bdor</strain>
        <tissue evidence="12">Whole organism</tissue>
    </source>
</reference>
<comment type="similarity">
    <text evidence="10">Belongs to the insect chemoreceptor superfamily. Heteromeric odorant receptor channel (TC 1.A.69) family.</text>
</comment>
<evidence type="ECO:0000313" key="11">
    <source>
        <dbReference type="Proteomes" id="UP000694866"/>
    </source>
</evidence>